<feature type="region of interest" description="Disordered" evidence="1">
    <location>
        <begin position="1"/>
        <end position="108"/>
    </location>
</feature>
<feature type="compositionally biased region" description="Low complexity" evidence="1">
    <location>
        <begin position="68"/>
        <end position="79"/>
    </location>
</feature>
<feature type="compositionally biased region" description="Basic residues" evidence="1">
    <location>
        <begin position="1"/>
        <end position="12"/>
    </location>
</feature>
<feature type="compositionally biased region" description="Pro residues" evidence="1">
    <location>
        <begin position="96"/>
        <end position="105"/>
    </location>
</feature>
<dbReference type="InParanoid" id="A0A2H3DP79"/>
<proteinExistence type="predicted"/>
<sequence length="260" mass="28388">MSTPRPLKRRRVMSGPDGFTTPETKPSKLATPRFESAFQTTAKRETPTPKPRSKANPFAFVVQPSPNPKLKAPNPKLKPLQPPPPPIQPAPSLKPARPPVLPSSPPSRRLHHLNSILSSEPADLASVFLPSLLPEPEDSDLTQSPSKRGKFLRGGLASHASSLFARSHTALTLWKSDNDRVEPAVRLVVVSVEQDGIVLCERQARFPLSTPPPLTPVLLSGLTTPPKHGEHLLIYKPYQTLPIAHAEPLLISARYRLSAP</sequence>
<protein>
    <submittedName>
        <fullName evidence="2">Uncharacterized protein</fullName>
    </submittedName>
</protein>
<accession>A0A2H3DP79</accession>
<dbReference type="OMA" id="DNDRVEP"/>
<gene>
    <name evidence="2" type="ORF">ARMGADRAFT_1165725</name>
</gene>
<reference evidence="3" key="1">
    <citation type="journal article" date="2017" name="Nat. Ecol. Evol.">
        <title>Genome expansion and lineage-specific genetic innovations in the forest pathogenic fungi Armillaria.</title>
        <authorList>
            <person name="Sipos G."/>
            <person name="Prasanna A.N."/>
            <person name="Walter M.C."/>
            <person name="O'Connor E."/>
            <person name="Balint B."/>
            <person name="Krizsan K."/>
            <person name="Kiss B."/>
            <person name="Hess J."/>
            <person name="Varga T."/>
            <person name="Slot J."/>
            <person name="Riley R."/>
            <person name="Boka B."/>
            <person name="Rigling D."/>
            <person name="Barry K."/>
            <person name="Lee J."/>
            <person name="Mihaltcheva S."/>
            <person name="LaButti K."/>
            <person name="Lipzen A."/>
            <person name="Waldron R."/>
            <person name="Moloney N.M."/>
            <person name="Sperisen C."/>
            <person name="Kredics L."/>
            <person name="Vagvoelgyi C."/>
            <person name="Patrignani A."/>
            <person name="Fitzpatrick D."/>
            <person name="Nagy I."/>
            <person name="Doyle S."/>
            <person name="Anderson J.B."/>
            <person name="Grigoriev I.V."/>
            <person name="Gueldener U."/>
            <person name="Muensterkoetter M."/>
            <person name="Nagy L.G."/>
        </authorList>
    </citation>
    <scope>NUCLEOTIDE SEQUENCE [LARGE SCALE GENOMIC DNA]</scope>
    <source>
        <strain evidence="3">Ar21-2</strain>
    </source>
</reference>
<dbReference type="PRINTS" id="PR01217">
    <property type="entry name" value="PRICHEXTENSN"/>
</dbReference>
<dbReference type="AlphaFoldDB" id="A0A2H3DP79"/>
<keyword evidence="3" id="KW-1185">Reference proteome</keyword>
<dbReference type="Proteomes" id="UP000217790">
    <property type="component" value="Unassembled WGS sequence"/>
</dbReference>
<evidence type="ECO:0000313" key="2">
    <source>
        <dbReference type="EMBL" id="PBK92668.1"/>
    </source>
</evidence>
<organism evidence="2 3">
    <name type="scientific">Armillaria gallica</name>
    <name type="common">Bulbous honey fungus</name>
    <name type="synonym">Armillaria bulbosa</name>
    <dbReference type="NCBI Taxonomy" id="47427"/>
    <lineage>
        <taxon>Eukaryota</taxon>
        <taxon>Fungi</taxon>
        <taxon>Dikarya</taxon>
        <taxon>Basidiomycota</taxon>
        <taxon>Agaricomycotina</taxon>
        <taxon>Agaricomycetes</taxon>
        <taxon>Agaricomycetidae</taxon>
        <taxon>Agaricales</taxon>
        <taxon>Marasmiineae</taxon>
        <taxon>Physalacriaceae</taxon>
        <taxon>Armillaria</taxon>
    </lineage>
</organism>
<name>A0A2H3DP79_ARMGA</name>
<evidence type="ECO:0000256" key="1">
    <source>
        <dbReference type="SAM" id="MobiDB-lite"/>
    </source>
</evidence>
<dbReference type="OrthoDB" id="3215163at2759"/>
<dbReference type="EMBL" id="KZ293658">
    <property type="protein sequence ID" value="PBK92668.1"/>
    <property type="molecule type" value="Genomic_DNA"/>
</dbReference>
<evidence type="ECO:0000313" key="3">
    <source>
        <dbReference type="Proteomes" id="UP000217790"/>
    </source>
</evidence>
<feature type="compositionally biased region" description="Pro residues" evidence="1">
    <location>
        <begin position="80"/>
        <end position="89"/>
    </location>
</feature>